<gene>
    <name evidence="2" type="ORF">BT96DRAFT_1070865</name>
</gene>
<dbReference type="Proteomes" id="UP000799118">
    <property type="component" value="Unassembled WGS sequence"/>
</dbReference>
<feature type="compositionally biased region" description="Basic and acidic residues" evidence="1">
    <location>
        <begin position="1"/>
        <end position="19"/>
    </location>
</feature>
<name>A0A6A4GU36_9AGAR</name>
<evidence type="ECO:0000313" key="2">
    <source>
        <dbReference type="EMBL" id="KAE9389218.1"/>
    </source>
</evidence>
<dbReference type="EMBL" id="ML769706">
    <property type="protein sequence ID" value="KAE9389218.1"/>
    <property type="molecule type" value="Genomic_DNA"/>
</dbReference>
<evidence type="ECO:0000256" key="1">
    <source>
        <dbReference type="SAM" id="MobiDB-lite"/>
    </source>
</evidence>
<sequence>MPSMEEVRKAEESKKDKHLQQGRRRSLVSSSVCTSTAGLTFHYSPTFFSLPMKFFEEIEGEYDAAGIKEIRWMFGAMLLQGNFERSLRISHNATEYDNQIEAEMYVPAFWPSSPTCPSVASTLAAVPPLLPLGAIDLPTTHPHTPIPALLLYLGFKSAIAWNSHIFSSGSRNWMVHHHDIHDAHSSSTRDTNRKSVVSVFKWSSDRGPVSASLASRSNNNKVQMCGGGVTKCREASGGNYIKEEGEEEVEEDECFGFT</sequence>
<feature type="region of interest" description="Disordered" evidence="1">
    <location>
        <begin position="1"/>
        <end position="23"/>
    </location>
</feature>
<reference evidence="2" key="1">
    <citation type="journal article" date="2019" name="Environ. Microbiol.">
        <title>Fungal ecological strategies reflected in gene transcription - a case study of two litter decomposers.</title>
        <authorList>
            <person name="Barbi F."/>
            <person name="Kohler A."/>
            <person name="Barry K."/>
            <person name="Baskaran P."/>
            <person name="Daum C."/>
            <person name="Fauchery L."/>
            <person name="Ihrmark K."/>
            <person name="Kuo A."/>
            <person name="LaButti K."/>
            <person name="Lipzen A."/>
            <person name="Morin E."/>
            <person name="Grigoriev I.V."/>
            <person name="Henrissat B."/>
            <person name="Lindahl B."/>
            <person name="Martin F."/>
        </authorList>
    </citation>
    <scope>NUCLEOTIDE SEQUENCE</scope>
    <source>
        <strain evidence="2">JB14</strain>
    </source>
</reference>
<accession>A0A6A4GU36</accession>
<organism evidence="2 3">
    <name type="scientific">Gymnopus androsaceus JB14</name>
    <dbReference type="NCBI Taxonomy" id="1447944"/>
    <lineage>
        <taxon>Eukaryota</taxon>
        <taxon>Fungi</taxon>
        <taxon>Dikarya</taxon>
        <taxon>Basidiomycota</taxon>
        <taxon>Agaricomycotina</taxon>
        <taxon>Agaricomycetes</taxon>
        <taxon>Agaricomycetidae</taxon>
        <taxon>Agaricales</taxon>
        <taxon>Marasmiineae</taxon>
        <taxon>Omphalotaceae</taxon>
        <taxon>Gymnopus</taxon>
    </lineage>
</organism>
<evidence type="ECO:0000313" key="3">
    <source>
        <dbReference type="Proteomes" id="UP000799118"/>
    </source>
</evidence>
<keyword evidence="3" id="KW-1185">Reference proteome</keyword>
<proteinExistence type="predicted"/>
<protein>
    <submittedName>
        <fullName evidence="2">Uncharacterized protein</fullName>
    </submittedName>
</protein>
<dbReference type="AlphaFoldDB" id="A0A6A4GU36"/>